<gene>
    <name evidence="10" type="ORF">LWC34_03270</name>
</gene>
<dbReference type="PANTHER" id="PTHR43806">
    <property type="entry name" value="PEPTIDASE S8"/>
    <property type="match status" value="1"/>
</dbReference>
<evidence type="ECO:0000256" key="6">
    <source>
        <dbReference type="RuleBase" id="RU003355"/>
    </source>
</evidence>
<feature type="active site" description="Charge relay system" evidence="5">
    <location>
        <position position="377"/>
    </location>
</feature>
<feature type="compositionally biased region" description="Basic and acidic residues" evidence="7">
    <location>
        <begin position="191"/>
        <end position="204"/>
    </location>
</feature>
<accession>A0ABS8Z261</accession>
<keyword evidence="8" id="KW-0732">Signal</keyword>
<dbReference type="Proteomes" id="UP001521150">
    <property type="component" value="Unassembled WGS sequence"/>
</dbReference>
<dbReference type="PANTHER" id="PTHR43806:SF11">
    <property type="entry name" value="CEREVISIN-RELATED"/>
    <property type="match status" value="1"/>
</dbReference>
<keyword evidence="2 5" id="KW-0645">Protease</keyword>
<keyword evidence="11" id="KW-1185">Reference proteome</keyword>
<evidence type="ECO:0000256" key="2">
    <source>
        <dbReference type="ARBA" id="ARBA00022670"/>
    </source>
</evidence>
<feature type="active site" description="Charge relay system" evidence="5">
    <location>
        <position position="169"/>
    </location>
</feature>
<dbReference type="InterPro" id="IPR015500">
    <property type="entry name" value="Peptidase_S8_subtilisin-rel"/>
</dbReference>
<dbReference type="PROSITE" id="PS51892">
    <property type="entry name" value="SUBTILASE"/>
    <property type="match status" value="1"/>
</dbReference>
<dbReference type="InterPro" id="IPR036852">
    <property type="entry name" value="Peptidase_S8/S53_dom_sf"/>
</dbReference>
<organism evidence="10 11">
    <name type="scientific">Kibdelosporangium philippinense</name>
    <dbReference type="NCBI Taxonomy" id="211113"/>
    <lineage>
        <taxon>Bacteria</taxon>
        <taxon>Bacillati</taxon>
        <taxon>Actinomycetota</taxon>
        <taxon>Actinomycetes</taxon>
        <taxon>Pseudonocardiales</taxon>
        <taxon>Pseudonocardiaceae</taxon>
        <taxon>Kibdelosporangium</taxon>
    </lineage>
</organism>
<dbReference type="PROSITE" id="PS00136">
    <property type="entry name" value="SUBTILASE_ASP"/>
    <property type="match status" value="1"/>
</dbReference>
<evidence type="ECO:0000256" key="4">
    <source>
        <dbReference type="ARBA" id="ARBA00022825"/>
    </source>
</evidence>
<dbReference type="InterPro" id="IPR022398">
    <property type="entry name" value="Peptidase_S8_His-AS"/>
</dbReference>
<feature type="region of interest" description="Disordered" evidence="7">
    <location>
        <begin position="191"/>
        <end position="219"/>
    </location>
</feature>
<feature type="chain" id="PRO_5045839539" evidence="8">
    <location>
        <begin position="19"/>
        <end position="1042"/>
    </location>
</feature>
<evidence type="ECO:0000313" key="11">
    <source>
        <dbReference type="Proteomes" id="UP001521150"/>
    </source>
</evidence>
<protein>
    <submittedName>
        <fullName evidence="10">S8 family peptidase</fullName>
    </submittedName>
</protein>
<evidence type="ECO:0000259" key="9">
    <source>
        <dbReference type="Pfam" id="PF00082"/>
    </source>
</evidence>
<dbReference type="CDD" id="cd07487">
    <property type="entry name" value="Peptidases_S8_1"/>
    <property type="match status" value="1"/>
</dbReference>
<dbReference type="InterPro" id="IPR050131">
    <property type="entry name" value="Peptidase_S8_subtilisin-like"/>
</dbReference>
<dbReference type="Pfam" id="PF00082">
    <property type="entry name" value="Peptidase_S8"/>
    <property type="match status" value="1"/>
</dbReference>
<keyword evidence="4 5" id="KW-0720">Serine protease</keyword>
<reference evidence="10 11" key="1">
    <citation type="submission" date="2021-12" db="EMBL/GenBank/DDBJ databases">
        <title>Genome sequence of Kibdelosporangium philippinense ATCC 49844.</title>
        <authorList>
            <person name="Fedorov E.A."/>
            <person name="Omeragic M."/>
            <person name="Shalygina K.F."/>
            <person name="Maclea K.S."/>
        </authorList>
    </citation>
    <scope>NUCLEOTIDE SEQUENCE [LARGE SCALE GENOMIC DNA]</scope>
    <source>
        <strain evidence="10 11">ATCC 49844</strain>
    </source>
</reference>
<dbReference type="Gene3D" id="3.40.50.200">
    <property type="entry name" value="Peptidase S8/S53 domain"/>
    <property type="match status" value="1"/>
</dbReference>
<dbReference type="PRINTS" id="PR00723">
    <property type="entry name" value="SUBTILISIN"/>
</dbReference>
<dbReference type="SUPFAM" id="SSF52743">
    <property type="entry name" value="Subtilisin-like"/>
    <property type="match status" value="1"/>
</dbReference>
<feature type="domain" description="Peptidase S8/S53" evidence="9">
    <location>
        <begin position="160"/>
        <end position="413"/>
    </location>
</feature>
<feature type="active site" description="Charge relay system" evidence="5">
    <location>
        <position position="203"/>
    </location>
</feature>
<evidence type="ECO:0000256" key="8">
    <source>
        <dbReference type="SAM" id="SignalP"/>
    </source>
</evidence>
<comment type="similarity">
    <text evidence="1 5 6">Belongs to the peptidase S8 family.</text>
</comment>
<dbReference type="RefSeq" id="WP_233722911.1">
    <property type="nucleotide sequence ID" value="NZ_JAJVCN010000001.1"/>
</dbReference>
<dbReference type="PROSITE" id="PS00137">
    <property type="entry name" value="SUBTILASE_HIS"/>
    <property type="match status" value="1"/>
</dbReference>
<dbReference type="EMBL" id="JAJVCN010000001">
    <property type="protein sequence ID" value="MCE7001860.1"/>
    <property type="molecule type" value="Genomic_DNA"/>
</dbReference>
<dbReference type="InterPro" id="IPR000209">
    <property type="entry name" value="Peptidase_S8/S53_dom"/>
</dbReference>
<sequence length="1042" mass="111476">MGRVLAAALVLTLLPVLAPTAASEPATDEITLITGDRVLLRAGAVSPMPGKGRQGMGFRTYEVAGHRYVIPLDALERVSAGKLDRRLFDVTSLKAFGYAKTPSVPLIIEGNAMTAMKGQSWPSLQTSPDKVWLDGKRELSLAESVPQIGAPAAWQSGFTGKGVTVAVLDTGIDATHKDFTGRIADRRDFTDDKDKEADDKDGHGTHVASTIAGSGAASNGKYKGVAPDATLVVGKVCGADGCPESAILKGMEWAAREKKAQVVNLSLGGPDAEEIDPLEAAINKLSAETGALFVVAAGNKGPRRETVSSPSTADAALSVGAVDKKDDEAFYSSRGPRGDGAIKPEIAAPGTSIVAALARNSESEPVDKFYTRNSGTSMATPHVSGAAALLAQQRPGIKSAELKSTLVSSAAPLKFDAHAIGAGRLDVARAMKQTVVAVNNSVNLGLQRWPHDDDKPVSGTVTYRNTGTSPVTLTLTTAAPYSASPELTVPAGGEATATVTADTRTGPDGHITGLLTATAGETRVVTPLTVNKEVESYDLRMTQIGRDGKAAPIVSAVLLGMDNGQTYYPFDLDGSVVQRRPKGRYIVDSHVPAKDSYSHIIVPTLTLDRDQDLTLDARQAKLVKPAVPNTGVGAALLDVGLIRSFAVNGGRGGLLTGAILYDGIPFYSFYQGEPLPPEDLEAWMAFKIAEPDKEGDFTKSPVMYHLLWQDHGVYPTGFEPVVKQEELAEVRQHYHATEAGKYAYTWTLGYLEGLGHTAAGGPIGVNLPFQRTDYFQTGRTWEQSLAQYQDKDADREISNLYSRREVLKPGTSVVRHWNRAVFTPGFDTVDAPASYRSTRTGDKMNIFAAPYVDSTTGRTGYPMSGERKSRIALYRDGVLVAEKPDMFQSLFEGLPEAEATYRAELSMQLDPKLFPLSTKTNTEWTFRSAATKETEALPLMNVRIAPNVDANNAAKVNQLLVIPVTLRRNPGSAPAKVTDVGIEVSFDDGASWREIPVYPGNDIWYGLEANQVSNSYASLRVTATDEAGNKVQQTVLHAYRVI</sequence>
<dbReference type="InterPro" id="IPR023827">
    <property type="entry name" value="Peptidase_S8_Asp-AS"/>
</dbReference>
<evidence type="ECO:0000256" key="1">
    <source>
        <dbReference type="ARBA" id="ARBA00011073"/>
    </source>
</evidence>
<comment type="caution">
    <text evidence="10">The sequence shown here is derived from an EMBL/GenBank/DDBJ whole genome shotgun (WGS) entry which is preliminary data.</text>
</comment>
<feature type="signal peptide" evidence="8">
    <location>
        <begin position="1"/>
        <end position="18"/>
    </location>
</feature>
<evidence type="ECO:0000313" key="10">
    <source>
        <dbReference type="EMBL" id="MCE7001860.1"/>
    </source>
</evidence>
<keyword evidence="3 5" id="KW-0378">Hydrolase</keyword>
<proteinExistence type="inferred from homology"/>
<evidence type="ECO:0000256" key="3">
    <source>
        <dbReference type="ARBA" id="ARBA00022801"/>
    </source>
</evidence>
<evidence type="ECO:0000256" key="5">
    <source>
        <dbReference type="PROSITE-ProRule" id="PRU01240"/>
    </source>
</evidence>
<name>A0ABS8Z261_9PSEU</name>
<evidence type="ECO:0000256" key="7">
    <source>
        <dbReference type="SAM" id="MobiDB-lite"/>
    </source>
</evidence>
<dbReference type="PROSITE" id="PS00138">
    <property type="entry name" value="SUBTILASE_SER"/>
    <property type="match status" value="1"/>
</dbReference>
<dbReference type="InterPro" id="IPR023828">
    <property type="entry name" value="Peptidase_S8_Ser-AS"/>
</dbReference>